<evidence type="ECO:0000259" key="5">
    <source>
        <dbReference type="Pfam" id="PF04539"/>
    </source>
</evidence>
<dbReference type="NCBIfam" id="NF005413">
    <property type="entry name" value="PRK06986.1"/>
    <property type="match status" value="1"/>
</dbReference>
<dbReference type="CDD" id="cd06171">
    <property type="entry name" value="Sigma70_r4"/>
    <property type="match status" value="1"/>
</dbReference>
<dbReference type="GO" id="GO:0003677">
    <property type="term" value="F:DNA binding"/>
    <property type="evidence" value="ECO:0007669"/>
    <property type="project" value="UniProtKB-KW"/>
</dbReference>
<sequence length="246" mass="28547">MNMEHSDNIADSNVVRDELIVSHLSHAKRIVRKIASQLPPHLDRDDLMSAAVIGLIMAANRFDPTRGVRFLTFAEQRIRGTILDELRAQDWLSRSLREKFKLLERKFSELEQQLGRNPSSEEVAEAMDLNLEDYFSLLDDVHYLSVVRLDDSWEDNDGTSFGLLDLLENESVDCPHDQIVRQQTADQLLGAIDELPEKEREIVSRYYYEDKSLKEIGKAMHLKESRICQLHGQAILRLRVKMKLYR</sequence>
<keyword evidence="9" id="KW-1185">Reference proteome</keyword>
<comment type="caution">
    <text evidence="8">The sequence shown here is derived from an EMBL/GenBank/DDBJ whole genome shotgun (WGS) entry which is preliminary data.</text>
</comment>
<evidence type="ECO:0000313" key="8">
    <source>
        <dbReference type="EMBL" id="MBT0664394.1"/>
    </source>
</evidence>
<dbReference type="PIRSF" id="PIRSF000770">
    <property type="entry name" value="RNA_pol_sigma-SigE/K"/>
    <property type="match status" value="1"/>
</dbReference>
<dbReference type="Pfam" id="PF04545">
    <property type="entry name" value="Sigma70_r4"/>
    <property type="match status" value="1"/>
</dbReference>
<dbReference type="EMBL" id="JAHCVJ010000003">
    <property type="protein sequence ID" value="MBT0664394.1"/>
    <property type="molecule type" value="Genomic_DNA"/>
</dbReference>
<dbReference type="SUPFAM" id="SSF88659">
    <property type="entry name" value="Sigma3 and sigma4 domains of RNA polymerase sigma factors"/>
    <property type="match status" value="2"/>
</dbReference>
<dbReference type="Pfam" id="PF04539">
    <property type="entry name" value="Sigma70_r3"/>
    <property type="match status" value="1"/>
</dbReference>
<dbReference type="GO" id="GO:0003899">
    <property type="term" value="F:DNA-directed RNA polymerase activity"/>
    <property type="evidence" value="ECO:0007669"/>
    <property type="project" value="InterPro"/>
</dbReference>
<gene>
    <name evidence="8" type="ORF">KI809_08785</name>
</gene>
<name>A0AAW4L111_9BACT</name>
<dbReference type="NCBIfam" id="TIGR02479">
    <property type="entry name" value="FliA_WhiG"/>
    <property type="match status" value="1"/>
</dbReference>
<dbReference type="NCBIfam" id="TIGR02937">
    <property type="entry name" value="sigma70-ECF"/>
    <property type="match status" value="1"/>
</dbReference>
<dbReference type="GO" id="GO:0016987">
    <property type="term" value="F:sigma factor activity"/>
    <property type="evidence" value="ECO:0007669"/>
    <property type="project" value="UniProtKB-KW"/>
</dbReference>
<dbReference type="InterPro" id="IPR007630">
    <property type="entry name" value="RNA_pol_sigma70_r4"/>
</dbReference>
<evidence type="ECO:0000256" key="2">
    <source>
        <dbReference type="ARBA" id="ARBA00023082"/>
    </source>
</evidence>
<organism evidence="8 9">
    <name type="scientific">Geoanaerobacter pelophilus</name>
    <dbReference type="NCBI Taxonomy" id="60036"/>
    <lineage>
        <taxon>Bacteria</taxon>
        <taxon>Pseudomonadati</taxon>
        <taxon>Thermodesulfobacteriota</taxon>
        <taxon>Desulfuromonadia</taxon>
        <taxon>Geobacterales</taxon>
        <taxon>Geobacteraceae</taxon>
        <taxon>Geoanaerobacter</taxon>
    </lineage>
</organism>
<evidence type="ECO:0000256" key="3">
    <source>
        <dbReference type="ARBA" id="ARBA00023125"/>
    </source>
</evidence>
<dbReference type="InterPro" id="IPR007627">
    <property type="entry name" value="RNA_pol_sigma70_r2"/>
</dbReference>
<evidence type="ECO:0000313" key="9">
    <source>
        <dbReference type="Proteomes" id="UP000811899"/>
    </source>
</evidence>
<protein>
    <submittedName>
        <fullName evidence="8">FliA/WhiG family RNA polymerase sigma factor</fullName>
    </submittedName>
</protein>
<dbReference type="InterPro" id="IPR000943">
    <property type="entry name" value="RNA_pol_sigma70"/>
</dbReference>
<feature type="domain" description="RNA polymerase sigma-70 region 2" evidence="6">
    <location>
        <begin position="19"/>
        <end position="91"/>
    </location>
</feature>
<dbReference type="InterPro" id="IPR014284">
    <property type="entry name" value="RNA_pol_sigma-70_dom"/>
</dbReference>
<reference evidence="8 9" key="1">
    <citation type="submission" date="2021-05" db="EMBL/GenBank/DDBJ databases">
        <title>The draft genome of Geobacter pelophilus DSM 12255.</title>
        <authorList>
            <person name="Xu Z."/>
            <person name="Masuda Y."/>
            <person name="Itoh H."/>
            <person name="Senoo K."/>
        </authorList>
    </citation>
    <scope>NUCLEOTIDE SEQUENCE [LARGE SCALE GENOMIC DNA]</scope>
    <source>
        <strain evidence="8 9">DSM 12255</strain>
    </source>
</reference>
<dbReference type="InterPro" id="IPR012845">
    <property type="entry name" value="RNA_pol_sigma_FliA_WhiG"/>
</dbReference>
<dbReference type="AlphaFoldDB" id="A0AAW4L111"/>
<dbReference type="InterPro" id="IPR013325">
    <property type="entry name" value="RNA_pol_sigma_r2"/>
</dbReference>
<evidence type="ECO:0000256" key="4">
    <source>
        <dbReference type="ARBA" id="ARBA00023163"/>
    </source>
</evidence>
<dbReference type="Gene3D" id="1.20.140.160">
    <property type="match status" value="1"/>
</dbReference>
<feature type="domain" description="RNA polymerase sigma-70 region 3" evidence="5">
    <location>
        <begin position="108"/>
        <end position="156"/>
    </location>
</feature>
<dbReference type="SUPFAM" id="SSF88946">
    <property type="entry name" value="Sigma2 domain of RNA polymerase sigma factors"/>
    <property type="match status" value="1"/>
</dbReference>
<proteinExistence type="predicted"/>
<feature type="domain" description="RNA polymerase sigma-70 region 4" evidence="7">
    <location>
        <begin position="191"/>
        <end position="239"/>
    </location>
</feature>
<keyword evidence="1" id="KW-0805">Transcription regulation</keyword>
<evidence type="ECO:0000259" key="6">
    <source>
        <dbReference type="Pfam" id="PF04542"/>
    </source>
</evidence>
<accession>A0AAW4L111</accession>
<dbReference type="Proteomes" id="UP000811899">
    <property type="component" value="Unassembled WGS sequence"/>
</dbReference>
<keyword evidence="4" id="KW-0804">Transcription</keyword>
<evidence type="ECO:0000259" key="7">
    <source>
        <dbReference type="Pfam" id="PF04545"/>
    </source>
</evidence>
<keyword evidence="3" id="KW-0238">DNA-binding</keyword>
<dbReference type="PANTHER" id="PTHR30385">
    <property type="entry name" value="SIGMA FACTOR F FLAGELLAR"/>
    <property type="match status" value="1"/>
</dbReference>
<dbReference type="InterPro" id="IPR007624">
    <property type="entry name" value="RNA_pol_sigma70_r3"/>
</dbReference>
<dbReference type="Pfam" id="PF04542">
    <property type="entry name" value="Sigma70_r2"/>
    <property type="match status" value="1"/>
</dbReference>
<keyword evidence="2" id="KW-0731">Sigma factor</keyword>
<dbReference type="Gene3D" id="1.10.1740.10">
    <property type="match status" value="1"/>
</dbReference>
<dbReference type="PANTHER" id="PTHR30385:SF7">
    <property type="entry name" value="RNA POLYMERASE SIGMA FACTOR FLIA"/>
    <property type="match status" value="1"/>
</dbReference>
<evidence type="ECO:0000256" key="1">
    <source>
        <dbReference type="ARBA" id="ARBA00023015"/>
    </source>
</evidence>
<dbReference type="GO" id="GO:0006352">
    <property type="term" value="P:DNA-templated transcription initiation"/>
    <property type="evidence" value="ECO:0007669"/>
    <property type="project" value="InterPro"/>
</dbReference>
<dbReference type="PRINTS" id="PR00046">
    <property type="entry name" value="SIGMA70FCT"/>
</dbReference>
<dbReference type="InterPro" id="IPR013324">
    <property type="entry name" value="RNA_pol_sigma_r3/r4-like"/>
</dbReference>